<feature type="domain" description="Polysaccharide chain length determinant N-terminal" evidence="7">
    <location>
        <begin position="3"/>
        <end position="75"/>
    </location>
</feature>
<evidence type="ECO:0000259" key="7">
    <source>
        <dbReference type="Pfam" id="PF02706"/>
    </source>
</evidence>
<gene>
    <name evidence="8" type="ORF">BANT918_03300</name>
</gene>
<organism evidence="8 9">
    <name type="scientific">Brevibacterium antiquum CNRZ 918</name>
    <dbReference type="NCBI Taxonomy" id="1255637"/>
    <lineage>
        <taxon>Bacteria</taxon>
        <taxon>Bacillati</taxon>
        <taxon>Actinomycetota</taxon>
        <taxon>Actinomycetes</taxon>
        <taxon>Micrococcales</taxon>
        <taxon>Brevibacteriaceae</taxon>
        <taxon>Brevibacterium</taxon>
    </lineage>
</organism>
<dbReference type="InterPro" id="IPR003856">
    <property type="entry name" value="LPS_length_determ_N"/>
</dbReference>
<evidence type="ECO:0000256" key="4">
    <source>
        <dbReference type="ARBA" id="ARBA00022989"/>
    </source>
</evidence>
<evidence type="ECO:0000256" key="2">
    <source>
        <dbReference type="ARBA" id="ARBA00022475"/>
    </source>
</evidence>
<sequence length="346" mass="37802">MEEASLRRVLTILRVRWRLVAALALPIMVLCLVYAATLPPSYTATTVMSFAPAKDTESGPAFARMISPYELTATSHATIAKAEKDAGIPPGDLRGNVSVKLPTGDLELSLEVTTTSAEVSTAAARSIVNTVKETADEDQRVVIWNTSEAPVSHDSTPVRRAIILLPSVLLALFPGAFLALSREGYRPRVWIPDDLRSLGIPVLQQIPGRQVWRTRQTKRENSEIRTAMRLWLPLLWELSRPASTARKPNEIIVTNLDSSQTEATPIAAGLRTVAESSDFNDEKRSITIRSAQWGALHSPSNSPRPDAETLCLLVIRPGLPQDHLKLVVDLAQGQGVRVVGSVFVSR</sequence>
<accession>A0A2H1KZI8</accession>
<keyword evidence="5 6" id="KW-0472">Membrane</keyword>
<evidence type="ECO:0000256" key="5">
    <source>
        <dbReference type="ARBA" id="ARBA00023136"/>
    </source>
</evidence>
<protein>
    <submittedName>
        <fullName evidence="8">Capsular polysaccharide biosynthesis protein</fullName>
    </submittedName>
</protein>
<dbReference type="AlphaFoldDB" id="A0A2H1KZI8"/>
<comment type="subcellular location">
    <subcellularLocation>
        <location evidence="1">Cell membrane</location>
        <topology evidence="1">Multi-pass membrane protein</topology>
    </subcellularLocation>
</comment>
<evidence type="ECO:0000256" key="1">
    <source>
        <dbReference type="ARBA" id="ARBA00004651"/>
    </source>
</evidence>
<dbReference type="RefSeq" id="WP_101621166.1">
    <property type="nucleotide sequence ID" value="NZ_FXZD01000021.1"/>
</dbReference>
<name>A0A2H1KZI8_9MICO</name>
<feature type="transmembrane region" description="Helical" evidence="6">
    <location>
        <begin position="161"/>
        <end position="180"/>
    </location>
</feature>
<dbReference type="Proteomes" id="UP000234433">
    <property type="component" value="Unassembled WGS sequence"/>
</dbReference>
<dbReference type="GO" id="GO:0005886">
    <property type="term" value="C:plasma membrane"/>
    <property type="evidence" value="ECO:0007669"/>
    <property type="project" value="UniProtKB-SubCell"/>
</dbReference>
<dbReference type="Pfam" id="PF02706">
    <property type="entry name" value="Wzz"/>
    <property type="match status" value="1"/>
</dbReference>
<keyword evidence="4 6" id="KW-1133">Transmembrane helix</keyword>
<evidence type="ECO:0000313" key="9">
    <source>
        <dbReference type="Proteomes" id="UP000234433"/>
    </source>
</evidence>
<proteinExistence type="predicted"/>
<keyword evidence="2" id="KW-1003">Cell membrane</keyword>
<evidence type="ECO:0000313" key="8">
    <source>
        <dbReference type="EMBL" id="SMY05195.1"/>
    </source>
</evidence>
<reference evidence="8 9" key="1">
    <citation type="submission" date="2017-03" db="EMBL/GenBank/DDBJ databases">
        <authorList>
            <person name="Afonso C.L."/>
            <person name="Miller P.J."/>
            <person name="Scott M.A."/>
            <person name="Spackman E."/>
            <person name="Goraichik I."/>
            <person name="Dimitrov K.M."/>
            <person name="Suarez D.L."/>
            <person name="Swayne D.E."/>
        </authorList>
    </citation>
    <scope>NUCLEOTIDE SEQUENCE [LARGE SCALE GENOMIC DNA]</scope>
    <source>
        <strain evidence="8 9">CNRZ 918</strain>
    </source>
</reference>
<evidence type="ECO:0000256" key="3">
    <source>
        <dbReference type="ARBA" id="ARBA00022692"/>
    </source>
</evidence>
<dbReference type="EMBL" id="FXZD01000021">
    <property type="protein sequence ID" value="SMY05195.1"/>
    <property type="molecule type" value="Genomic_DNA"/>
</dbReference>
<keyword evidence="3 6" id="KW-0812">Transmembrane</keyword>
<evidence type="ECO:0000256" key="6">
    <source>
        <dbReference type="SAM" id="Phobius"/>
    </source>
</evidence>